<gene>
    <name evidence="2" type="ORF">GCM10009765_33480</name>
</gene>
<dbReference type="CDD" id="cd00657">
    <property type="entry name" value="Ferritin_like"/>
    <property type="match status" value="1"/>
</dbReference>
<dbReference type="InterPro" id="IPR029447">
    <property type="entry name" value="DUF4439"/>
</dbReference>
<evidence type="ECO:0000313" key="2">
    <source>
        <dbReference type="EMBL" id="GAA1681627.1"/>
    </source>
</evidence>
<feature type="domain" description="DUF4439" evidence="1">
    <location>
        <begin position="8"/>
        <end position="142"/>
    </location>
</feature>
<dbReference type="RefSeq" id="WP_344311208.1">
    <property type="nucleotide sequence ID" value="NZ_BAAANY010000010.1"/>
</dbReference>
<dbReference type="InterPro" id="IPR012347">
    <property type="entry name" value="Ferritin-like"/>
</dbReference>
<evidence type="ECO:0000313" key="3">
    <source>
        <dbReference type="Proteomes" id="UP001500618"/>
    </source>
</evidence>
<proteinExistence type="predicted"/>
<dbReference type="SUPFAM" id="SSF47240">
    <property type="entry name" value="Ferritin-like"/>
    <property type="match status" value="1"/>
</dbReference>
<dbReference type="Proteomes" id="UP001500618">
    <property type="component" value="Unassembled WGS sequence"/>
</dbReference>
<organism evidence="2 3">
    <name type="scientific">Fodinicola feengrottensis</name>
    <dbReference type="NCBI Taxonomy" id="435914"/>
    <lineage>
        <taxon>Bacteria</taxon>
        <taxon>Bacillati</taxon>
        <taxon>Actinomycetota</taxon>
        <taxon>Actinomycetes</taxon>
        <taxon>Mycobacteriales</taxon>
        <taxon>Fodinicola</taxon>
    </lineage>
</organism>
<evidence type="ECO:0000259" key="1">
    <source>
        <dbReference type="Pfam" id="PF14530"/>
    </source>
</evidence>
<accession>A0ABN2H456</accession>
<reference evidence="2 3" key="1">
    <citation type="journal article" date="2019" name="Int. J. Syst. Evol. Microbiol.">
        <title>The Global Catalogue of Microorganisms (GCM) 10K type strain sequencing project: providing services to taxonomists for standard genome sequencing and annotation.</title>
        <authorList>
            <consortium name="The Broad Institute Genomics Platform"/>
            <consortium name="The Broad Institute Genome Sequencing Center for Infectious Disease"/>
            <person name="Wu L."/>
            <person name="Ma J."/>
        </authorList>
    </citation>
    <scope>NUCLEOTIDE SEQUENCE [LARGE SCALE GENOMIC DNA]</scope>
    <source>
        <strain evidence="2 3">JCM 14718</strain>
    </source>
</reference>
<dbReference type="EMBL" id="BAAANY010000010">
    <property type="protein sequence ID" value="GAA1681627.1"/>
    <property type="molecule type" value="Genomic_DNA"/>
</dbReference>
<dbReference type="Gene3D" id="1.20.1260.10">
    <property type="match status" value="1"/>
</dbReference>
<comment type="caution">
    <text evidence="2">The sequence shown here is derived from an EMBL/GenBank/DDBJ whole genome shotgun (WGS) entry which is preliminary data.</text>
</comment>
<name>A0ABN2H456_9ACTN</name>
<protein>
    <recommendedName>
        <fullName evidence="1">DUF4439 domain-containing protein</fullName>
    </recommendedName>
</protein>
<sequence>MSLTGAAALQAALAGEHAANYAYGVIGAHLTGNDLALAQDSQTAHQHRRDSLVTQLTAAGVIPQAASAAYKLPFAVTTGADGRRLAVTLEERLAGLWRAAVPATQGADRQAAVQALTETAVRATQWRQRATPNSPATVAFPGS</sequence>
<dbReference type="InterPro" id="IPR009078">
    <property type="entry name" value="Ferritin-like_SF"/>
</dbReference>
<keyword evidence="3" id="KW-1185">Reference proteome</keyword>
<dbReference type="Pfam" id="PF14530">
    <property type="entry name" value="DUF4439"/>
    <property type="match status" value="1"/>
</dbReference>